<proteinExistence type="predicted"/>
<dbReference type="AlphaFoldDB" id="A0A8H6F8Q8"/>
<comment type="caution">
    <text evidence="2">The sequence shown here is derived from an EMBL/GenBank/DDBJ whole genome shotgun (WGS) entry which is preliminary data.</text>
</comment>
<gene>
    <name evidence="2" type="ORF">HO133_004966</name>
</gene>
<name>A0A8H6F8Q8_9LECA</name>
<dbReference type="EMBL" id="JACCJB010000020">
    <property type="protein sequence ID" value="KAF6219141.1"/>
    <property type="molecule type" value="Genomic_DNA"/>
</dbReference>
<sequence length="112" mass="12688">MSSSNSASRKTDLNSQSWYAAEDLPEVEDASGGTGLEVVQRKWLETFVSFSGYDAIRQNVIALMSIYIYRLHDERLWNIQTKGDLIVQNSSRIKTRAQSKKEPDQFSITPVS</sequence>
<keyword evidence="3" id="KW-1185">Reference proteome</keyword>
<dbReference type="Proteomes" id="UP000593566">
    <property type="component" value="Unassembled WGS sequence"/>
</dbReference>
<evidence type="ECO:0000313" key="3">
    <source>
        <dbReference type="Proteomes" id="UP000593566"/>
    </source>
</evidence>
<accession>A0A8H6F8Q8</accession>
<evidence type="ECO:0000313" key="2">
    <source>
        <dbReference type="EMBL" id="KAF6219141.1"/>
    </source>
</evidence>
<feature type="region of interest" description="Disordered" evidence="1">
    <location>
        <begin position="93"/>
        <end position="112"/>
    </location>
</feature>
<dbReference type="RefSeq" id="XP_037148576.1">
    <property type="nucleotide sequence ID" value="XM_037295878.1"/>
</dbReference>
<dbReference type="GeneID" id="59333372"/>
<reference evidence="2 3" key="1">
    <citation type="journal article" date="2020" name="Genomics">
        <title>Complete, high-quality genomes from long-read metagenomic sequencing of two wolf lichen thalli reveals enigmatic genome architecture.</title>
        <authorList>
            <person name="McKenzie S.K."/>
            <person name="Walston R.F."/>
            <person name="Allen J.L."/>
        </authorList>
    </citation>
    <scope>NUCLEOTIDE SEQUENCE [LARGE SCALE GENOMIC DNA]</scope>
    <source>
        <strain evidence="2">WasteWater1</strain>
    </source>
</reference>
<organism evidence="2 3">
    <name type="scientific">Letharia lupina</name>
    <dbReference type="NCBI Taxonomy" id="560253"/>
    <lineage>
        <taxon>Eukaryota</taxon>
        <taxon>Fungi</taxon>
        <taxon>Dikarya</taxon>
        <taxon>Ascomycota</taxon>
        <taxon>Pezizomycotina</taxon>
        <taxon>Lecanoromycetes</taxon>
        <taxon>OSLEUM clade</taxon>
        <taxon>Lecanoromycetidae</taxon>
        <taxon>Lecanorales</taxon>
        <taxon>Lecanorineae</taxon>
        <taxon>Parmeliaceae</taxon>
        <taxon>Letharia</taxon>
    </lineage>
</organism>
<protein>
    <submittedName>
        <fullName evidence="2">Uncharacterized protein</fullName>
    </submittedName>
</protein>
<evidence type="ECO:0000256" key="1">
    <source>
        <dbReference type="SAM" id="MobiDB-lite"/>
    </source>
</evidence>